<name>A0A9Q0J7C6_9ROSI</name>
<evidence type="ECO:0000256" key="1">
    <source>
        <dbReference type="ARBA" id="ARBA00004141"/>
    </source>
</evidence>
<evidence type="ECO:0000256" key="6">
    <source>
        <dbReference type="SAM" id="Phobius"/>
    </source>
</evidence>
<dbReference type="InterPro" id="IPR036259">
    <property type="entry name" value="MFS_trans_sf"/>
</dbReference>
<comment type="similarity">
    <text evidence="2">Belongs to the major facilitator superfamily. Proton-dependent oligopeptide transporter (POT/PTR) (TC 2.A.17) family.</text>
</comment>
<dbReference type="AlphaFoldDB" id="A0A9Q0J7C6"/>
<comment type="subcellular location">
    <subcellularLocation>
        <location evidence="1">Membrane</location>
        <topology evidence="1">Multi-pass membrane protein</topology>
    </subcellularLocation>
</comment>
<evidence type="ECO:0000256" key="5">
    <source>
        <dbReference type="ARBA" id="ARBA00023136"/>
    </source>
</evidence>
<dbReference type="Pfam" id="PF00854">
    <property type="entry name" value="PTR2"/>
    <property type="match status" value="1"/>
</dbReference>
<dbReference type="GO" id="GO:0022857">
    <property type="term" value="F:transmembrane transporter activity"/>
    <property type="evidence" value="ECO:0007669"/>
    <property type="project" value="InterPro"/>
</dbReference>
<feature type="transmembrane region" description="Helical" evidence="6">
    <location>
        <begin position="272"/>
        <end position="292"/>
    </location>
</feature>
<dbReference type="InterPro" id="IPR000109">
    <property type="entry name" value="POT_fam"/>
</dbReference>
<keyword evidence="4 6" id="KW-1133">Transmembrane helix</keyword>
<feature type="transmembrane region" description="Helical" evidence="6">
    <location>
        <begin position="113"/>
        <end position="133"/>
    </location>
</feature>
<feature type="transmembrane region" description="Helical" evidence="6">
    <location>
        <begin position="230"/>
        <end position="252"/>
    </location>
</feature>
<dbReference type="Gene3D" id="1.20.1250.20">
    <property type="entry name" value="MFS general substrate transporter like domains"/>
    <property type="match status" value="1"/>
</dbReference>
<dbReference type="Proteomes" id="UP001141552">
    <property type="component" value="Unassembled WGS sequence"/>
</dbReference>
<proteinExistence type="inferred from homology"/>
<comment type="caution">
    <text evidence="8">The sequence shown here is derived from an EMBL/GenBank/DDBJ whole genome shotgun (WGS) entry which is preliminary data.</text>
</comment>
<feature type="transmembrane region" description="Helical" evidence="6">
    <location>
        <begin position="352"/>
        <end position="373"/>
    </location>
</feature>
<feature type="transmembrane region" description="Helical" evidence="6">
    <location>
        <begin position="435"/>
        <end position="453"/>
    </location>
</feature>
<feature type="transmembrane region" description="Helical" evidence="6">
    <location>
        <begin position="75"/>
        <end position="101"/>
    </location>
</feature>
<dbReference type="EMBL" id="JAKUCV010005542">
    <property type="protein sequence ID" value="KAJ4830762.1"/>
    <property type="molecule type" value="Genomic_DNA"/>
</dbReference>
<reference evidence="8" key="1">
    <citation type="submission" date="2022-02" db="EMBL/GenBank/DDBJ databases">
        <authorList>
            <person name="Henning P.M."/>
            <person name="McCubbin A.G."/>
            <person name="Shore J.S."/>
        </authorList>
    </citation>
    <scope>NUCLEOTIDE SEQUENCE</scope>
    <source>
        <strain evidence="8">F60SS</strain>
        <tissue evidence="8">Leaves</tissue>
    </source>
</reference>
<gene>
    <name evidence="8" type="ORF">Tsubulata_020796</name>
</gene>
<dbReference type="OrthoDB" id="822570at2759"/>
<accession>A0A9Q0J7C6</accession>
<reference evidence="8" key="2">
    <citation type="journal article" date="2023" name="Plants (Basel)">
        <title>Annotation of the Turnera subulata (Passifloraceae) Draft Genome Reveals the S-Locus Evolved after the Divergence of Turneroideae from Passifloroideae in a Stepwise Manner.</title>
        <authorList>
            <person name="Henning P.M."/>
            <person name="Roalson E.H."/>
            <person name="Mir W."/>
            <person name="McCubbin A.G."/>
            <person name="Shore J.S."/>
        </authorList>
    </citation>
    <scope>NUCLEOTIDE SEQUENCE</scope>
    <source>
        <strain evidence="8">F60SS</strain>
    </source>
</reference>
<dbReference type="PANTHER" id="PTHR11654">
    <property type="entry name" value="OLIGOPEPTIDE TRANSPORTER-RELATED"/>
    <property type="match status" value="1"/>
</dbReference>
<evidence type="ECO:0000256" key="4">
    <source>
        <dbReference type="ARBA" id="ARBA00022989"/>
    </source>
</evidence>
<evidence type="ECO:0000313" key="8">
    <source>
        <dbReference type="EMBL" id="KAJ4830762.1"/>
    </source>
</evidence>
<dbReference type="GO" id="GO:0016020">
    <property type="term" value="C:membrane"/>
    <property type="evidence" value="ECO:0007669"/>
    <property type="project" value="UniProtKB-SubCell"/>
</dbReference>
<evidence type="ECO:0000256" key="7">
    <source>
        <dbReference type="SAM" id="SignalP"/>
    </source>
</evidence>
<evidence type="ECO:0008006" key="10">
    <source>
        <dbReference type="Google" id="ProtNLM"/>
    </source>
</evidence>
<evidence type="ECO:0000256" key="3">
    <source>
        <dbReference type="ARBA" id="ARBA00022692"/>
    </source>
</evidence>
<feature type="transmembrane region" description="Helical" evidence="6">
    <location>
        <begin position="313"/>
        <end position="332"/>
    </location>
</feature>
<feature type="transmembrane region" description="Helical" evidence="6">
    <location>
        <begin position="385"/>
        <end position="409"/>
    </location>
</feature>
<feature type="signal peptide" evidence="7">
    <location>
        <begin position="1"/>
        <end position="19"/>
    </location>
</feature>
<keyword evidence="7" id="KW-0732">Signal</keyword>
<dbReference type="SUPFAM" id="SSF103473">
    <property type="entry name" value="MFS general substrate transporter"/>
    <property type="match status" value="1"/>
</dbReference>
<protein>
    <recommendedName>
        <fullName evidence="10">Major facilitator superfamily (MFS) profile domain-containing protein</fullName>
    </recommendedName>
</protein>
<evidence type="ECO:0000313" key="9">
    <source>
        <dbReference type="Proteomes" id="UP001141552"/>
    </source>
</evidence>
<sequence length="492" mass="53842">MAQGMVLLWLTAMIPDARPSPCPKLSDTCEGATTLQLLFLYSSFFFMSIGAGGIRSSSLAFGADQLSNGSTHGGIFESFFSWYYVSNSVSALFGITFVVYIQENLGWKVGFGVPLLLMFISFVPFILCSPFYVKSKPKAGLLTGLAQVVVACFRHNETTQFSSDQSSDEVLYHCGEGTGHVMPSAKLRFLNKACTIRNREEDLTPDGRASNPWSLCTVEQVEELKALIKVIPICSTGMIMGACGNQTAMLVLQAVTMDRHVTSGFEIPAGSFSAFFIVSMTIWVSLYDRVLVPLASTIAGKPTRLSTKQRMGAGILISSAAMAAFAIVESVRRAKAIEEGISDDPKGVVNMSAMWLLSHYVLGGVAEAFNAIAQFQFYYNEFPRIMSGIAANLFTLSMSVANMVASLMLRVVDDISGGEGDNWVSKNVNKGHYDYYYWILACLCLANFIYYLACSKAYGPFRNYEAASDAMEESEVNCQSSSRKLMIRKTNI</sequence>
<feature type="chain" id="PRO_5040203336" description="Major facilitator superfamily (MFS) profile domain-containing protein" evidence="7">
    <location>
        <begin position="20"/>
        <end position="492"/>
    </location>
</feature>
<evidence type="ECO:0000256" key="2">
    <source>
        <dbReference type="ARBA" id="ARBA00005982"/>
    </source>
</evidence>
<keyword evidence="5 6" id="KW-0472">Membrane</keyword>
<organism evidence="8 9">
    <name type="scientific">Turnera subulata</name>
    <dbReference type="NCBI Taxonomy" id="218843"/>
    <lineage>
        <taxon>Eukaryota</taxon>
        <taxon>Viridiplantae</taxon>
        <taxon>Streptophyta</taxon>
        <taxon>Embryophyta</taxon>
        <taxon>Tracheophyta</taxon>
        <taxon>Spermatophyta</taxon>
        <taxon>Magnoliopsida</taxon>
        <taxon>eudicotyledons</taxon>
        <taxon>Gunneridae</taxon>
        <taxon>Pentapetalae</taxon>
        <taxon>rosids</taxon>
        <taxon>fabids</taxon>
        <taxon>Malpighiales</taxon>
        <taxon>Passifloraceae</taxon>
        <taxon>Turnera</taxon>
    </lineage>
</organism>
<keyword evidence="9" id="KW-1185">Reference proteome</keyword>
<keyword evidence="3 6" id="KW-0812">Transmembrane</keyword>
<feature type="transmembrane region" description="Helical" evidence="6">
    <location>
        <begin position="35"/>
        <end position="54"/>
    </location>
</feature>